<keyword evidence="13" id="KW-1185">Reference proteome</keyword>
<dbReference type="RefSeq" id="WP_345736964.1">
    <property type="nucleotide sequence ID" value="NZ_BAABIA010000005.1"/>
</dbReference>
<dbReference type="Gene3D" id="2.60.40.2030">
    <property type="match status" value="2"/>
</dbReference>
<keyword evidence="7" id="KW-0378">Hydrolase</keyword>
<keyword evidence="8" id="KW-0862">Zinc</keyword>
<dbReference type="Gene3D" id="3.10.170.10">
    <property type="match status" value="1"/>
</dbReference>
<keyword evidence="6" id="KW-0479">Metal-binding</keyword>
<dbReference type="SUPFAM" id="SSF55486">
    <property type="entry name" value="Metalloproteases ('zincins'), catalytic domain"/>
    <property type="match status" value="1"/>
</dbReference>
<feature type="compositionally biased region" description="Polar residues" evidence="11">
    <location>
        <begin position="417"/>
        <end position="427"/>
    </location>
</feature>
<dbReference type="InterPro" id="IPR013783">
    <property type="entry name" value="Ig-like_fold"/>
</dbReference>
<dbReference type="SUPFAM" id="SSF141072">
    <property type="entry name" value="CalX-like"/>
    <property type="match status" value="3"/>
</dbReference>
<dbReference type="Pfam" id="PF02128">
    <property type="entry name" value="Peptidase_M36"/>
    <property type="match status" value="1"/>
</dbReference>
<keyword evidence="4" id="KW-0964">Secreted</keyword>
<evidence type="ECO:0000256" key="5">
    <source>
        <dbReference type="ARBA" id="ARBA00022670"/>
    </source>
</evidence>
<dbReference type="CDD" id="cd09596">
    <property type="entry name" value="M36"/>
    <property type="match status" value="1"/>
</dbReference>
<evidence type="ECO:0000313" key="12">
    <source>
        <dbReference type="EMBL" id="GAA5142193.1"/>
    </source>
</evidence>
<evidence type="ECO:0000256" key="4">
    <source>
        <dbReference type="ARBA" id="ARBA00022525"/>
    </source>
</evidence>
<evidence type="ECO:0000256" key="10">
    <source>
        <dbReference type="ARBA" id="ARBA00023145"/>
    </source>
</evidence>
<dbReference type="PANTHER" id="PTHR33478">
    <property type="entry name" value="EXTRACELLULAR METALLOPROTEINASE MEP"/>
    <property type="match status" value="1"/>
</dbReference>
<evidence type="ECO:0000256" key="6">
    <source>
        <dbReference type="ARBA" id="ARBA00022723"/>
    </source>
</evidence>
<reference evidence="13" key="1">
    <citation type="journal article" date="2019" name="Int. J. Syst. Evol. Microbiol.">
        <title>The Global Catalogue of Microorganisms (GCM) 10K type strain sequencing project: providing services to taxonomists for standard genome sequencing and annotation.</title>
        <authorList>
            <consortium name="The Broad Institute Genomics Platform"/>
            <consortium name="The Broad Institute Genome Sequencing Center for Infectious Disease"/>
            <person name="Wu L."/>
            <person name="Ma J."/>
        </authorList>
    </citation>
    <scope>NUCLEOTIDE SEQUENCE [LARGE SCALE GENOMIC DNA]</scope>
    <source>
        <strain evidence="13">JCM 18053</strain>
    </source>
</reference>
<proteinExistence type="inferred from homology"/>
<comment type="cofactor">
    <cofactor evidence="1">
        <name>Zn(2+)</name>
        <dbReference type="ChEBI" id="CHEBI:29105"/>
    </cofactor>
</comment>
<keyword evidence="5" id="KW-0645">Protease</keyword>
<evidence type="ECO:0000256" key="8">
    <source>
        <dbReference type="ARBA" id="ARBA00022833"/>
    </source>
</evidence>
<dbReference type="InterPro" id="IPR027268">
    <property type="entry name" value="Peptidase_M4/M1_CTD_sf"/>
</dbReference>
<comment type="subcellular location">
    <subcellularLocation>
        <location evidence="2">Secreted</location>
    </subcellularLocation>
</comment>
<protein>
    <submittedName>
        <fullName evidence="12">Uncharacterized protein</fullName>
    </submittedName>
</protein>
<dbReference type="Proteomes" id="UP001499852">
    <property type="component" value="Unassembled WGS sequence"/>
</dbReference>
<sequence length="2656" mass="279028">MPDYDLRQSRLAGQALQISLRQARAVARLKAEIPGLSVDFDPISQSPKWIGSALTLLAGREEAQVEQNADAPVLRFLEAQRDLFGHGPEVLEQARRVTDYRTARSSTRKVVWHQQLDGIDIFEAVFQANLTSDGSLINVGSQLIAEPTVAAGGQGRAAQVAAPPVTVEAAVAQAGQHLGEKVVASGVKAQAPPADRPDRRQTFRAAMLTDAEAGLVWVPMDATTLRLAWDVTLTSRVRGEMYRVLVDAETAAVLVRQSLTAYNAEASYRVFTTESPTPMSPGHESVFSLQPPLVERALVKTAALVPAASPAGWLAADENITTGNNADAYTDANADNVADLPRTEGGPERVFDFPLDLTQEPWTHKDASVTQLFYWTNFAHDRLYELGFTEAAGNFQLDNFGRGGEGSDPVNAEAQDGSGTNNANFSTPVDGGRGRMQMFNWTFTTPDTDGTFDVEIVLHEYAHGLSNRLVGGPSVTITALSSRGMGEGWSDFYGMALTAEAGENPQGNWAHGGYARKQLMGWFSENYYYGGRRYSYSTDLRKNPHTFRDIDPTQVDWHTDVLRSPTHAATQDATQVHYQGTVWCTMLWEMRANLVMKHGFATGNERALFLVTEGMKLGPANPNFVQARDGILQAALVNHPEDVGEVWTAFAKRGLGEGATAPASTSTTGITESYRVPDSLELSDRSGWNITGSKSGPFAPAEHRLTLRHDGAEPFAWTAASTVPWLVCTPAGGSLQPGAEVVVTVRAQAGAERAGFHSGQVVFQNLATGFTQPVGVRLYVAAPVVKEFTMDEAPAGWTTTGEWAHGVPAGSGGIVTGGSGQPDPTAGATGTKVYGASLFGNPSSTAGGPFYLTSAALDFTAYKSTRLRFQRWLNAPGLTNNRITVEVRSQGTPWREVFVNGSTETTDGEWQPMDYDISSLADGRQGVQVRWGYRPLANAGNYAGWNVDDVQFLAEPQTELRLELAESVVENAAPITGLVHLDAPRPQPVTVTFTSSDATAAVVPATLTFQPGQVSQSFTLQPMDDALVDGSQSVVITASSPGIAPGVKTLAVTDNESATLVLTAPANVHEGALPVTGQLSVSSPPARDVQVRLTSSVPGLSLPAVVTLPAGSTTPVTWTMSAPNNAWAEGNRTVTLTATVPGWSAGECEVMLTEDDSPLVMLTGADSASEGDGALTLTATVNTLHATDVVMQLASSDISELAVPATVTIPAGQSQVVVPVTVLDDDLRDGRQQVLISASILGYAAASRTVTVADNEVDRYSFSMVASPQKRHKPFMATLTALDVQGEVITGHRGGLDFISASASGPVPFYVATLSEFSQGVAVASLVVTGTSPSMTLTATDATGRLGISAPFAVEAVQHDGFVWTGLPAQTLPDVPISGSVTAVDDQGVAIASYQEATVVDTWMAALTRTVGPTTVEPNISSVYNTTASDSRVQILYTAAELGAVARWLGRLDLSSSSTGKSLRSFTIRLKHSNLDNLAGATWEENGWTTVYSDADFLLGSSQATFPRPFFYNGVQNLLVDISFRNLSQNTETLVRGSPAASTRMISGSSDGLHGDPLTWTAATGPAPVRSNSLPTLLLYELQNMGAVADSPLAFTAGTAAVQTFLPQSPLNAVWLRAQAPSGVVGFSSPIWFMTPPVFTASDLVLFESFETGSLGPQWSTADSSPTARAQVTTAYTPRLGSRHLTLDAPTTTGGSFVRNSPTLTVNLAGRSHVSVEWYAKEFQDESHPAQPSGPLGTLASDANFDGIAISQDGVTWHEIASFTTLTSGYGSLATRVYLDPIVQHLGWSYNASFKIRFSQYDDQAIGSDGIAIDGIAIRANPVSAVRVALPPVIMEGSLNVPVEITLPTASATSTTVSLTSYARARLSILNSPLIIPAGQTTATAMISAPQNQITDLGKAVVISVTATGRPSSYHNIRVLDDEVTSLSLSVPASVTEGNPAAAVTVRLSSFFAQAVPVYLASASPEELGVVSSVVSIPAGQDTATFAISAVDDPILDGSQEISLTTSANGVQAATASVQVLDNESRQMVMTEPAPLREGGTASEITLSLSGPRPVPTVLELTTSDPGEATVPATVVIPAGEVAVSFEVSPVDDLLRDGEQAALIRVSAEGLLGCAVAVQVLDDEPARIVASPIASPQVQGAEIQLTLTAVDETGALIPYHGTALLTARSGAYGLPVTPAAPITFVQGTWVGAISLGEARGGVVLVITTPGGLVSLSPPLDVNPATVPGGLVVPVPVLNPEPLFTSGVANQVLGPAVAGEVEFQVEAAVDAAFTQAQFSPWLPAPSYTFGGLVDGQTYHYRARSRVAVGTVAPQTWTQAVTAAEVTWSSSEIGAASAGTFESPVIQPASLHRWGTLVFSPGQPLHTAVAVDILAPSGEVLATAVPSGTDLHALTGGADIPAIRLRARLTSSVTGEAAGALSWSVSHLPLPAFVYSAPSATVSSTQDSTPPALELLTPAIRHISGTTAEIAGLASDAGSGLASVTVNGQPLLSIHGYAAWQQSLTGLQDGAHTFTITATDRASPPNSTTVISRIHRIADPAGDHNGNGIADLLDHALGIPPAVSQGSSGLPHAFQRRSLVTGEASLLLTYRRHIERSGLQYTVETSENLTEWDASGQDVVEESVTPNDDGFTETVQVRVMPELGLQRAKFVRVQVGVD</sequence>
<dbReference type="Gene3D" id="2.60.40.10">
    <property type="entry name" value="Immunoglobulins"/>
    <property type="match status" value="1"/>
</dbReference>
<dbReference type="PRINTS" id="PR00999">
    <property type="entry name" value="FUNGALYSIN"/>
</dbReference>
<evidence type="ECO:0000256" key="3">
    <source>
        <dbReference type="ARBA" id="ARBA00006006"/>
    </source>
</evidence>
<evidence type="ECO:0000256" key="1">
    <source>
        <dbReference type="ARBA" id="ARBA00001947"/>
    </source>
</evidence>
<dbReference type="InterPro" id="IPR038081">
    <property type="entry name" value="CalX-like_sf"/>
</dbReference>
<dbReference type="InterPro" id="IPR050371">
    <property type="entry name" value="Fungal_virulence_M36"/>
</dbReference>
<accession>A0ABP9P7U3</accession>
<dbReference type="Gene3D" id="1.10.390.10">
    <property type="entry name" value="Neutral Protease Domain 2"/>
    <property type="match status" value="1"/>
</dbReference>
<evidence type="ECO:0000256" key="9">
    <source>
        <dbReference type="ARBA" id="ARBA00023049"/>
    </source>
</evidence>
<organism evidence="12 13">
    <name type="scientific">Prosthecobacter algae</name>
    <dbReference type="NCBI Taxonomy" id="1144682"/>
    <lineage>
        <taxon>Bacteria</taxon>
        <taxon>Pseudomonadati</taxon>
        <taxon>Verrucomicrobiota</taxon>
        <taxon>Verrucomicrobiia</taxon>
        <taxon>Verrucomicrobiales</taxon>
        <taxon>Verrucomicrobiaceae</taxon>
        <taxon>Prosthecobacter</taxon>
    </lineage>
</organism>
<keyword evidence="10" id="KW-0865">Zymogen</keyword>
<feature type="region of interest" description="Disordered" evidence="11">
    <location>
        <begin position="399"/>
        <end position="429"/>
    </location>
</feature>
<evidence type="ECO:0000256" key="11">
    <source>
        <dbReference type="SAM" id="MobiDB-lite"/>
    </source>
</evidence>
<comment type="similarity">
    <text evidence="3">Belongs to the peptidase M36 family.</text>
</comment>
<dbReference type="EMBL" id="BAABIA010000005">
    <property type="protein sequence ID" value="GAA5142193.1"/>
    <property type="molecule type" value="Genomic_DNA"/>
</dbReference>
<dbReference type="InterPro" id="IPR001842">
    <property type="entry name" value="Peptidase_M36"/>
</dbReference>
<keyword evidence="9" id="KW-0482">Metalloprotease</keyword>
<gene>
    <name evidence="12" type="ORF">GCM10023213_27690</name>
</gene>
<name>A0ABP9P7U3_9BACT</name>
<comment type="caution">
    <text evidence="12">The sequence shown here is derived from an EMBL/GenBank/DDBJ whole genome shotgun (WGS) entry which is preliminary data.</text>
</comment>
<evidence type="ECO:0000256" key="2">
    <source>
        <dbReference type="ARBA" id="ARBA00004613"/>
    </source>
</evidence>
<evidence type="ECO:0000256" key="7">
    <source>
        <dbReference type="ARBA" id="ARBA00022801"/>
    </source>
</evidence>
<evidence type="ECO:0000313" key="13">
    <source>
        <dbReference type="Proteomes" id="UP001499852"/>
    </source>
</evidence>
<dbReference type="PANTHER" id="PTHR33478:SF1">
    <property type="entry name" value="EXTRACELLULAR METALLOPROTEINASE MEP"/>
    <property type="match status" value="1"/>
</dbReference>